<evidence type="ECO:0000313" key="2">
    <source>
        <dbReference type="Proteomes" id="UP000008221"/>
    </source>
</evidence>
<sequence length="99" mass="10586">MEPTGTHAPCVNAVALACGVAAAYRGVMAVQQPELTESVWSAVGAVKHGYPPPVRAPGTLTTAYCGELIVVQGECTDRPPRDACPLCALAWEQRRRRPW</sequence>
<dbReference type="KEGG" id="ace:Acel_2008"/>
<reference evidence="1 2" key="1">
    <citation type="journal article" date="2009" name="Genome Res.">
        <title>Complete genome of the cellulolytic thermophile Acidothermus cellulolyticus 11B provides insights into its ecophysiological and evolutionary adaptations.</title>
        <authorList>
            <person name="Barabote R.D."/>
            <person name="Xie G."/>
            <person name="Leu D.H."/>
            <person name="Normand P."/>
            <person name="Necsulea A."/>
            <person name="Daubin V."/>
            <person name="Medigue C."/>
            <person name="Adney W.S."/>
            <person name="Xu X.C."/>
            <person name="Lapidus A."/>
            <person name="Parales R.E."/>
            <person name="Detter C."/>
            <person name="Pujic P."/>
            <person name="Bruce D."/>
            <person name="Lavire C."/>
            <person name="Challacombe J.F."/>
            <person name="Brettin T.S."/>
            <person name="Berry A.M."/>
        </authorList>
    </citation>
    <scope>NUCLEOTIDE SEQUENCE [LARGE SCALE GENOMIC DNA]</scope>
    <source>
        <strain evidence="2">ATCC 43068 / DSM 8971 / 11B</strain>
    </source>
</reference>
<dbReference type="Proteomes" id="UP000008221">
    <property type="component" value="Chromosome"/>
</dbReference>
<organism evidence="1 2">
    <name type="scientific">Acidothermus cellulolyticus (strain ATCC 43068 / DSM 8971 / 11B)</name>
    <dbReference type="NCBI Taxonomy" id="351607"/>
    <lineage>
        <taxon>Bacteria</taxon>
        <taxon>Bacillati</taxon>
        <taxon>Actinomycetota</taxon>
        <taxon>Actinomycetes</taxon>
        <taxon>Acidothermales</taxon>
        <taxon>Acidothermaceae</taxon>
        <taxon>Acidothermus</taxon>
    </lineage>
</organism>
<keyword evidence="2" id="KW-1185">Reference proteome</keyword>
<gene>
    <name evidence="1" type="ordered locus">Acel_2008</name>
</gene>
<proteinExistence type="predicted"/>
<dbReference type="InParanoid" id="A0LWH0"/>
<name>A0LWH0_ACIC1</name>
<dbReference type="EMBL" id="CP000481">
    <property type="protein sequence ID" value="ABK53780.1"/>
    <property type="molecule type" value="Genomic_DNA"/>
</dbReference>
<dbReference type="HOGENOM" id="CLU_2314004_0_0_11"/>
<dbReference type="AlphaFoldDB" id="A0LWH0"/>
<accession>A0LWH0</accession>
<dbReference type="STRING" id="351607.Acel_2008"/>
<evidence type="ECO:0000313" key="1">
    <source>
        <dbReference type="EMBL" id="ABK53780.1"/>
    </source>
</evidence>
<protein>
    <submittedName>
        <fullName evidence="1">Uncharacterized protein</fullName>
    </submittedName>
</protein>